<feature type="signal peptide" evidence="1">
    <location>
        <begin position="1"/>
        <end position="21"/>
    </location>
</feature>
<dbReference type="Proteomes" id="UP000198922">
    <property type="component" value="Unassembled WGS sequence"/>
</dbReference>
<dbReference type="AlphaFoldDB" id="A0A1G7GWG7"/>
<sequence length="159" mass="16904">MMRIAPGLLAALMALAGPAAAAVCAEDEVLLRGEWGQARFDVEVADDDAERARGLMFVEEMPRMSGMLFVYDSPRFASFWMRNTLIPLDIIFAGADGRVRHVHEGAVPLDETPIPGGPDIQYVLEVNGGMAGRLGIAPGDTMRHPAIGSAATPAADPCD</sequence>
<accession>A0A1G7GWG7</accession>
<reference evidence="3" key="1">
    <citation type="submission" date="2016-10" db="EMBL/GenBank/DDBJ databases">
        <authorList>
            <person name="Varghese N."/>
            <person name="Submissions S."/>
        </authorList>
    </citation>
    <scope>NUCLEOTIDE SEQUENCE [LARGE SCALE GENOMIC DNA]</scope>
    <source>
        <strain evidence="3">DSM 21424</strain>
    </source>
</reference>
<proteinExistence type="predicted"/>
<name>A0A1G7GWG7_9RHOB</name>
<organism evidence="2 3">
    <name type="scientific">Limimaricola pyoseonensis</name>
    <dbReference type="NCBI Taxonomy" id="521013"/>
    <lineage>
        <taxon>Bacteria</taxon>
        <taxon>Pseudomonadati</taxon>
        <taxon>Pseudomonadota</taxon>
        <taxon>Alphaproteobacteria</taxon>
        <taxon>Rhodobacterales</taxon>
        <taxon>Paracoccaceae</taxon>
        <taxon>Limimaricola</taxon>
    </lineage>
</organism>
<dbReference type="PANTHER" id="PTHR37953:SF1">
    <property type="entry name" value="UPF0127 PROTEIN MJ1496"/>
    <property type="match status" value="1"/>
</dbReference>
<dbReference type="InterPro" id="IPR038695">
    <property type="entry name" value="Saro_0823-like_sf"/>
</dbReference>
<evidence type="ECO:0000256" key="1">
    <source>
        <dbReference type="SAM" id="SignalP"/>
    </source>
</evidence>
<feature type="chain" id="PRO_5011517654" description="DUF192 domain-containing protein" evidence="1">
    <location>
        <begin position="22"/>
        <end position="159"/>
    </location>
</feature>
<dbReference type="EMBL" id="FNAT01000005">
    <property type="protein sequence ID" value="SDE92279.1"/>
    <property type="molecule type" value="Genomic_DNA"/>
</dbReference>
<dbReference type="RefSeq" id="WP_090113244.1">
    <property type="nucleotide sequence ID" value="NZ_FNAT01000005.1"/>
</dbReference>
<dbReference type="Gene3D" id="2.60.120.1140">
    <property type="entry name" value="Protein of unknown function DUF192"/>
    <property type="match status" value="1"/>
</dbReference>
<keyword evidence="3" id="KW-1185">Reference proteome</keyword>
<evidence type="ECO:0008006" key="4">
    <source>
        <dbReference type="Google" id="ProtNLM"/>
    </source>
</evidence>
<evidence type="ECO:0000313" key="3">
    <source>
        <dbReference type="Proteomes" id="UP000198922"/>
    </source>
</evidence>
<keyword evidence="1" id="KW-0732">Signal</keyword>
<protein>
    <recommendedName>
        <fullName evidence="4">DUF192 domain-containing protein</fullName>
    </recommendedName>
</protein>
<gene>
    <name evidence="2" type="ORF">SAMN04488567_2951</name>
</gene>
<dbReference type="OrthoDB" id="9808290at2"/>
<dbReference type="STRING" id="521013.SAMN04488567_2951"/>
<evidence type="ECO:0000313" key="2">
    <source>
        <dbReference type="EMBL" id="SDE92279.1"/>
    </source>
</evidence>
<dbReference type="PANTHER" id="PTHR37953">
    <property type="entry name" value="UPF0127 PROTEIN MJ1496"/>
    <property type="match status" value="1"/>
</dbReference>
<dbReference type="Pfam" id="PF02643">
    <property type="entry name" value="DUF192"/>
    <property type="match status" value="1"/>
</dbReference>
<dbReference type="InterPro" id="IPR003795">
    <property type="entry name" value="DUF192"/>
</dbReference>